<dbReference type="SMART" id="SM00228">
    <property type="entry name" value="PDZ"/>
    <property type="match status" value="5"/>
</dbReference>
<reference evidence="3" key="1">
    <citation type="submission" date="2023-08" db="EMBL/GenBank/DDBJ databases">
        <authorList>
            <person name="Audoor S."/>
            <person name="Bilcke G."/>
        </authorList>
    </citation>
    <scope>NUCLEOTIDE SEQUENCE</scope>
</reference>
<evidence type="ECO:0000313" key="4">
    <source>
        <dbReference type="Proteomes" id="UP001295423"/>
    </source>
</evidence>
<evidence type="ECO:0000259" key="2">
    <source>
        <dbReference type="PROSITE" id="PS50106"/>
    </source>
</evidence>
<feature type="compositionally biased region" description="Polar residues" evidence="1">
    <location>
        <begin position="937"/>
        <end position="948"/>
    </location>
</feature>
<feature type="region of interest" description="Disordered" evidence="1">
    <location>
        <begin position="931"/>
        <end position="975"/>
    </location>
</feature>
<dbReference type="InterPro" id="IPR036034">
    <property type="entry name" value="PDZ_sf"/>
</dbReference>
<dbReference type="InterPro" id="IPR001478">
    <property type="entry name" value="PDZ"/>
</dbReference>
<keyword evidence="4" id="KW-1185">Reference proteome</keyword>
<evidence type="ECO:0000313" key="3">
    <source>
        <dbReference type="EMBL" id="CAJ1934733.1"/>
    </source>
</evidence>
<dbReference type="EMBL" id="CAKOGP040000369">
    <property type="protein sequence ID" value="CAJ1934733.1"/>
    <property type="molecule type" value="Genomic_DNA"/>
</dbReference>
<evidence type="ECO:0000256" key="1">
    <source>
        <dbReference type="SAM" id="MobiDB-lite"/>
    </source>
</evidence>
<dbReference type="PROSITE" id="PS50106">
    <property type="entry name" value="PDZ"/>
    <property type="match status" value="1"/>
</dbReference>
<comment type="caution">
    <text evidence="3">The sequence shown here is derived from an EMBL/GenBank/DDBJ whole genome shotgun (WGS) entry which is preliminary data.</text>
</comment>
<gene>
    <name evidence="3" type="ORF">CYCCA115_LOCUS4072</name>
</gene>
<name>A0AAD2CHJ5_9STRA</name>
<organism evidence="3 4">
    <name type="scientific">Cylindrotheca closterium</name>
    <dbReference type="NCBI Taxonomy" id="2856"/>
    <lineage>
        <taxon>Eukaryota</taxon>
        <taxon>Sar</taxon>
        <taxon>Stramenopiles</taxon>
        <taxon>Ochrophyta</taxon>
        <taxon>Bacillariophyta</taxon>
        <taxon>Bacillariophyceae</taxon>
        <taxon>Bacillariophycidae</taxon>
        <taxon>Bacillariales</taxon>
        <taxon>Bacillariaceae</taxon>
        <taxon>Cylindrotheca</taxon>
    </lineage>
</organism>
<dbReference type="Gene3D" id="2.30.42.10">
    <property type="match status" value="2"/>
</dbReference>
<feature type="region of interest" description="Disordered" evidence="1">
    <location>
        <begin position="207"/>
        <end position="229"/>
    </location>
</feature>
<feature type="region of interest" description="Disordered" evidence="1">
    <location>
        <begin position="690"/>
        <end position="722"/>
    </location>
</feature>
<dbReference type="SUPFAM" id="SSF50156">
    <property type="entry name" value="PDZ domain-like"/>
    <property type="match status" value="3"/>
</dbReference>
<protein>
    <recommendedName>
        <fullName evidence="2">PDZ domain-containing protein</fullName>
    </recommendedName>
</protein>
<proteinExistence type="predicted"/>
<dbReference type="AlphaFoldDB" id="A0AAD2CHJ5"/>
<feature type="domain" description="PDZ" evidence="2">
    <location>
        <begin position="507"/>
        <end position="586"/>
    </location>
</feature>
<dbReference type="Proteomes" id="UP001295423">
    <property type="component" value="Unassembled WGS sequence"/>
</dbReference>
<sequence>MADTTNNAPQTSSFSATVVKKHKSFKKLGLQFGAKPLPQDPSQYIVFLAKVTGAFSKKTFLVPGLQVLSVNQTIVSTPDEAFEACERIQVGHIVSIEVEGSLHKANKKKPKSIFGSFSKTNKTEKLGISIKQVDAFVSEDIVGDGDEEVGTVIQITAVEKDGLFPKLKVGSILHSVNGQVATSFKKTLGWLKNSKQLTLIVLDPPKEDLQESSPRGLYTEDTTTDAPISPSHSIERLEAEKMSRDRFPTPLGLVEINPLLAQNSSVNIVPTTTKIDPLKDSAIGQHVGEPQDTSNDRLRVIACVMRPNLEIPLGLTFRQDTKDGGVIIVKVERDGIFAHTGLEANQKIVRINGHMHPSTTVNSGAGKQQQFDQAVDLLLQAKGRVTIEAESDNDASQIVTRERRIFSIQKAKRTLQLDIGLQENIRENCVQITKVSPTLDKVLGLKNGLQLRYINGKACNPYDITSVHKQMDEAFPILSLECIAKLEPQAAIALSPTGSSPANVRVVACIIRPDVSVDLGMTFRRDIQSGCLIIDTVASNGLFAKTGIRANQKIIKINGHPYAHISALKLTQAIQLLHESQGRLTIEAETVLSSSPSSPQGQIDNNIFTIQKAKKSFQLGLGLQQVKSPGRPASIIICNVSPTLEKVLGLRKGLELLCINGVPCDANNIPSVHAQMDLAFPMLSLECKEPPVTPSENRRPSRLAAPTKPVEEKKNDESEEDEESWMVREHAMAEDALPVPVFASNKSTAKIVRTVVVEIPKTKLLGKPSSVDQLLGLTLAKHRHLNAVVITRIADESLLSGQFCEGQVMVGINHISCPLTTESTFKMLRRKAKEGPSLRIEAGDVEHVVDPDGFGHKQTFRSSPAAIRKENHNSAAEEEEANRMMEAIRIGMIKATDEEIKEEYDMTGPVYSDDMEFDDFSPMPKIIMEGLPPELFPNQSTSPQAATGKNTQKKSKQKKKDQVYYHDEHPEVFDC</sequence>
<accession>A0AAD2CHJ5</accession>
<feature type="compositionally biased region" description="Polar residues" evidence="1">
    <location>
        <begin position="220"/>
        <end position="229"/>
    </location>
</feature>
<feature type="compositionally biased region" description="Basic and acidic residues" evidence="1">
    <location>
        <begin position="960"/>
        <end position="975"/>
    </location>
</feature>